<dbReference type="Proteomes" id="UP001548590">
    <property type="component" value="Unassembled WGS sequence"/>
</dbReference>
<dbReference type="EMBL" id="JBEWLZ010000012">
    <property type="protein sequence ID" value="MET1491513.1"/>
    <property type="molecule type" value="Genomic_DNA"/>
</dbReference>
<organism evidence="1 2">
    <name type="scientific">Uliginosibacterium paludis</name>
    <dbReference type="NCBI Taxonomy" id="1615952"/>
    <lineage>
        <taxon>Bacteria</taxon>
        <taxon>Pseudomonadati</taxon>
        <taxon>Pseudomonadota</taxon>
        <taxon>Betaproteobacteria</taxon>
        <taxon>Rhodocyclales</taxon>
        <taxon>Zoogloeaceae</taxon>
        <taxon>Uliginosibacterium</taxon>
    </lineage>
</organism>
<proteinExistence type="predicted"/>
<dbReference type="RefSeq" id="WP_345927364.1">
    <property type="nucleotide sequence ID" value="NZ_JBDIVF010000004.1"/>
</dbReference>
<keyword evidence="2" id="KW-1185">Reference proteome</keyword>
<accession>A0ABV2CUR0</accession>
<gene>
    <name evidence="1" type="ORF">ABVT11_16865</name>
</gene>
<evidence type="ECO:0000313" key="2">
    <source>
        <dbReference type="Proteomes" id="UP001548590"/>
    </source>
</evidence>
<comment type="caution">
    <text evidence="1">The sequence shown here is derived from an EMBL/GenBank/DDBJ whole genome shotgun (WGS) entry which is preliminary data.</text>
</comment>
<sequence>MNATVQRIAKQPHIAETLATEFDIDFSRPYDANLWFSVRSEEEFSPFAGEGAGGVFLLGNSSGFVLFVSSEGQAGVVAASLTEFLQIVLAYPNWRDLLKFSGGGQLAEMERAAPFINQEAADDIVNIEESRRTVIDGLSLSPAPSPISALHHAVTVLGKEISVHAPDGSKCEGLFGSFVVENNRMWRDA</sequence>
<evidence type="ECO:0008006" key="3">
    <source>
        <dbReference type="Google" id="ProtNLM"/>
    </source>
</evidence>
<name>A0ABV2CUR0_9RHOO</name>
<evidence type="ECO:0000313" key="1">
    <source>
        <dbReference type="EMBL" id="MET1491513.1"/>
    </source>
</evidence>
<reference evidence="1 2" key="1">
    <citation type="submission" date="2024-07" db="EMBL/GenBank/DDBJ databases">
        <title>Uliginosibacterium paludis KCTC:42655.</title>
        <authorList>
            <person name="Kim M.K."/>
        </authorList>
    </citation>
    <scope>NUCLEOTIDE SEQUENCE [LARGE SCALE GENOMIC DNA]</scope>
    <source>
        <strain evidence="1 2">KCTC 42655</strain>
    </source>
</reference>
<protein>
    <recommendedName>
        <fullName evidence="3">SMI1/KNR4 family protein</fullName>
    </recommendedName>
</protein>